<accession>A0A191VYJ9</accession>
<reference evidence="1 2" key="1">
    <citation type="journal article" date="2016" name="Curr. Microbiol.">
        <title>Characterization and Complete Genome Sequences of Three N4-Like Roseobacter Phages Isolated from the South China Sea.</title>
        <authorList>
            <person name="Li B."/>
            <person name="Zhang S."/>
            <person name="Long L."/>
            <person name="Huang S."/>
        </authorList>
    </citation>
    <scope>NUCLEOTIDE SEQUENCE [LARGE SCALE GENOMIC DNA]</scope>
</reference>
<protein>
    <submittedName>
        <fullName evidence="1">Uncharacterized protein</fullName>
    </submittedName>
</protein>
<name>A0A191VYJ9_9CAUD</name>
<evidence type="ECO:0000313" key="2">
    <source>
        <dbReference type="Proteomes" id="UP000259976"/>
    </source>
</evidence>
<proteinExistence type="predicted"/>
<evidence type="ECO:0000313" key="1">
    <source>
        <dbReference type="EMBL" id="ANJ20784.1"/>
    </source>
</evidence>
<sequence length="124" mass="13628">MIFVFGSNKSGIHGAGAAAYAHKRLGAKWGVGEGMTGDCYALPTKGPKIEFIPLEEIKEAVDRFLKYASDHPNKDFKVTQVGCGLGGFTPADIAPLFYTHPENCHFDVKWHDYLPYGTKYWGTG</sequence>
<gene>
    <name evidence="1" type="ORF">RDp01_gp50</name>
</gene>
<keyword evidence="2" id="KW-1185">Reference proteome</keyword>
<organism evidence="1 2">
    <name type="scientific">Roseobacter phage RD-1410W1-01</name>
    <dbReference type="NCBI Taxonomy" id="1815984"/>
    <lineage>
        <taxon>Viruses</taxon>
        <taxon>Duplodnaviria</taxon>
        <taxon>Heunggongvirae</taxon>
        <taxon>Uroviricota</taxon>
        <taxon>Caudoviricetes</taxon>
        <taxon>Schitoviridae</taxon>
        <taxon>Rhodovirinae</taxon>
        <taxon>Aoqinvirus</taxon>
        <taxon>Aoqinvirus RD1410W101</taxon>
    </lineage>
</organism>
<dbReference type="EMBL" id="KU885989">
    <property type="protein sequence ID" value="ANJ20784.1"/>
    <property type="molecule type" value="Genomic_DNA"/>
</dbReference>
<dbReference type="Proteomes" id="UP000259976">
    <property type="component" value="Segment"/>
</dbReference>